<dbReference type="PRINTS" id="PR00742">
    <property type="entry name" value="GLHYDRLASE35"/>
</dbReference>
<dbReference type="InterPro" id="IPR048913">
    <property type="entry name" value="BetaGal_gal-bd"/>
</dbReference>
<dbReference type="FunFam" id="2.60.120.260:FF:000021">
    <property type="entry name" value="Beta-galactosidase"/>
    <property type="match status" value="1"/>
</dbReference>
<evidence type="ECO:0000259" key="6">
    <source>
        <dbReference type="Pfam" id="PF01301"/>
    </source>
</evidence>
<keyword evidence="2" id="KW-0732">Signal</keyword>
<evidence type="ECO:0000313" key="10">
    <source>
        <dbReference type="Proteomes" id="UP001152795"/>
    </source>
</evidence>
<dbReference type="Gene3D" id="3.20.20.80">
    <property type="entry name" value="Glycosidases"/>
    <property type="match status" value="1"/>
</dbReference>
<dbReference type="PANTHER" id="PTHR23421">
    <property type="entry name" value="BETA-GALACTOSIDASE RELATED"/>
    <property type="match status" value="1"/>
</dbReference>
<dbReference type="Gene3D" id="2.60.120.260">
    <property type="entry name" value="Galactose-binding domain-like"/>
    <property type="match status" value="2"/>
</dbReference>
<gene>
    <name evidence="9" type="ORF">PACLA_8A020041</name>
</gene>
<dbReference type="OrthoDB" id="5978920at2759"/>
<accession>A0A6S7HLG4</accession>
<evidence type="ECO:0000256" key="3">
    <source>
        <dbReference type="ARBA" id="ARBA00022801"/>
    </source>
</evidence>
<evidence type="ECO:0000259" key="8">
    <source>
        <dbReference type="Pfam" id="PF21467"/>
    </source>
</evidence>
<dbReference type="AlphaFoldDB" id="A0A6S7HLG4"/>
<dbReference type="GO" id="GO:0004553">
    <property type="term" value="F:hydrolase activity, hydrolyzing O-glycosyl compounds"/>
    <property type="evidence" value="ECO:0007669"/>
    <property type="project" value="InterPro"/>
</dbReference>
<organism evidence="9 10">
    <name type="scientific">Paramuricea clavata</name>
    <name type="common">Red gorgonian</name>
    <name type="synonym">Violescent sea-whip</name>
    <dbReference type="NCBI Taxonomy" id="317549"/>
    <lineage>
        <taxon>Eukaryota</taxon>
        <taxon>Metazoa</taxon>
        <taxon>Cnidaria</taxon>
        <taxon>Anthozoa</taxon>
        <taxon>Octocorallia</taxon>
        <taxon>Malacalcyonacea</taxon>
        <taxon>Plexauridae</taxon>
        <taxon>Paramuricea</taxon>
    </lineage>
</organism>
<evidence type="ECO:0000256" key="2">
    <source>
        <dbReference type="ARBA" id="ARBA00022729"/>
    </source>
</evidence>
<comment type="caution">
    <text evidence="9">The sequence shown here is derived from an EMBL/GenBank/DDBJ whole genome shotgun (WGS) entry which is preliminary data.</text>
</comment>
<feature type="domain" description="Beta-galactosidase galactose-binding" evidence="8">
    <location>
        <begin position="368"/>
        <end position="431"/>
    </location>
</feature>
<dbReference type="EMBL" id="CACRXK020002777">
    <property type="protein sequence ID" value="CAB3996001.1"/>
    <property type="molecule type" value="Genomic_DNA"/>
</dbReference>
<dbReference type="Pfam" id="PF01301">
    <property type="entry name" value="Glyco_hydro_35"/>
    <property type="match status" value="1"/>
</dbReference>
<dbReference type="SUPFAM" id="SSF51445">
    <property type="entry name" value="(Trans)glycosidases"/>
    <property type="match status" value="1"/>
</dbReference>
<keyword evidence="4" id="KW-0325">Glycoprotein</keyword>
<evidence type="ECO:0000313" key="9">
    <source>
        <dbReference type="EMBL" id="CAB3996001.1"/>
    </source>
</evidence>
<keyword evidence="3" id="KW-0378">Hydrolase</keyword>
<proteinExistence type="inferred from homology"/>
<protein>
    <submittedName>
        <fullName evidence="9">Beta-galactosidase-like</fullName>
    </submittedName>
</protein>
<dbReference type="SUPFAM" id="SSF49785">
    <property type="entry name" value="Galactose-binding domain-like"/>
    <property type="match status" value="1"/>
</dbReference>
<evidence type="ECO:0000256" key="1">
    <source>
        <dbReference type="ARBA" id="ARBA00009809"/>
    </source>
</evidence>
<feature type="domain" description="Glycoside hydrolase 35 catalytic" evidence="6">
    <location>
        <begin position="16"/>
        <end position="194"/>
    </location>
</feature>
<comment type="similarity">
    <text evidence="1">Belongs to the glycosyl hydrolase 35 family.</text>
</comment>
<sequence length="466" mass="52058">VKVKMFDEKSSTVKDEVENEYGSYFTCDQKYLEYLQSLFETYLGKDVILFTTDGDAESDLKCGTLSSLFSTVDFGPGTDPEKAFAVQRKFQAHGPLVNSEYYTGWLDQWGIRHQTTDPTTVANTLDKILALNASVNMYMFEGGTNFGYMNGATFGSSFYRPCTTSYDYDAPLSEAGDPNVSNKKYNAIKKIVNKYLPDPGIPIPPPTPKHAYGKIQMTKMVATQPPKTVTSSKYPLTMEQMDMYYGFAIYQTLVSPSLDGQQTRKLSIPGVRDRAIVFVNQARQGVIQRNDKEKSLDIQISQNSVLDILIENQGRINYGHMNDPKGLVNNVTIDGEILTNWTVVHVKNPPNVYREIASDLTATNNKVPAFFKGTVPPLPAGQAPQDTYLLLKGWAKGQAFLNHFNLGRYWPVEGPQVTMYVPASAFKEGENTLILLELDHAPCDQPESCYVEMVTTPILNGTVLYY</sequence>
<keyword evidence="10" id="KW-1185">Reference proteome</keyword>
<evidence type="ECO:0000256" key="4">
    <source>
        <dbReference type="ARBA" id="ARBA00023180"/>
    </source>
</evidence>
<feature type="non-terminal residue" evidence="9">
    <location>
        <position position="1"/>
    </location>
</feature>
<dbReference type="InterPro" id="IPR031330">
    <property type="entry name" value="Gly_Hdrlase_35_cat"/>
</dbReference>
<dbReference type="Pfam" id="PF21317">
    <property type="entry name" value="BetaGal_ABD_1"/>
    <property type="match status" value="1"/>
</dbReference>
<dbReference type="InterPro" id="IPR017853">
    <property type="entry name" value="GH"/>
</dbReference>
<dbReference type="GO" id="GO:0005975">
    <property type="term" value="P:carbohydrate metabolic process"/>
    <property type="evidence" value="ECO:0007669"/>
    <property type="project" value="InterPro"/>
</dbReference>
<reference evidence="9" key="1">
    <citation type="submission" date="2020-04" db="EMBL/GenBank/DDBJ databases">
        <authorList>
            <person name="Alioto T."/>
            <person name="Alioto T."/>
            <person name="Gomez Garrido J."/>
        </authorList>
    </citation>
    <scope>NUCLEOTIDE SEQUENCE</scope>
    <source>
        <strain evidence="9">A484AB</strain>
    </source>
</reference>
<dbReference type="Proteomes" id="UP001152795">
    <property type="component" value="Unassembled WGS sequence"/>
</dbReference>
<dbReference type="InterPro" id="IPR048912">
    <property type="entry name" value="BetaGal1-like_ABD1"/>
</dbReference>
<name>A0A6S7HLG4_PARCT</name>
<feature type="domain" description="Beta-galactosidase 1-like first all-beta" evidence="7">
    <location>
        <begin position="235"/>
        <end position="345"/>
    </location>
</feature>
<evidence type="ECO:0000256" key="5">
    <source>
        <dbReference type="ARBA" id="ARBA00023295"/>
    </source>
</evidence>
<dbReference type="InterPro" id="IPR008979">
    <property type="entry name" value="Galactose-bd-like_sf"/>
</dbReference>
<dbReference type="InterPro" id="IPR001944">
    <property type="entry name" value="Glycoside_Hdrlase_35"/>
</dbReference>
<keyword evidence="5" id="KW-0326">Glycosidase</keyword>
<dbReference type="Pfam" id="PF21467">
    <property type="entry name" value="BetaGal_gal-bd"/>
    <property type="match status" value="1"/>
</dbReference>
<evidence type="ECO:0000259" key="7">
    <source>
        <dbReference type="Pfam" id="PF21317"/>
    </source>
</evidence>